<feature type="transmembrane region" description="Helical" evidence="10">
    <location>
        <begin position="17"/>
        <end position="35"/>
    </location>
</feature>
<dbReference type="STRING" id="2163413.A0A4P6XNQ7"/>
<evidence type="ECO:0000256" key="1">
    <source>
        <dbReference type="ARBA" id="ARBA00004477"/>
    </source>
</evidence>
<organism evidence="11 12">
    <name type="scientific">Metschnikowia aff. pulcherrima</name>
    <dbReference type="NCBI Taxonomy" id="2163413"/>
    <lineage>
        <taxon>Eukaryota</taxon>
        <taxon>Fungi</taxon>
        <taxon>Dikarya</taxon>
        <taxon>Ascomycota</taxon>
        <taxon>Saccharomycotina</taxon>
        <taxon>Pichiomycetes</taxon>
        <taxon>Metschnikowiaceae</taxon>
        <taxon>Metschnikowia</taxon>
    </lineage>
</organism>
<dbReference type="PANTHER" id="PTHR21072:SF13">
    <property type="entry name" value="GPI TRANSAMIDASE COMPONENT PIG-S"/>
    <property type="match status" value="1"/>
</dbReference>
<comment type="pathway">
    <text evidence="2">Glycolipid biosynthesis; glycosylphosphatidylinositol-anchor biosynthesis.</text>
</comment>
<keyword evidence="5 10" id="KW-0812">Transmembrane</keyword>
<keyword evidence="12" id="KW-1185">Reference proteome</keyword>
<protein>
    <submittedName>
        <fullName evidence="11">Phosphatidylinositol glycan, class S</fullName>
    </submittedName>
</protein>
<dbReference type="AlphaFoldDB" id="A0A4P6XNQ7"/>
<evidence type="ECO:0000256" key="7">
    <source>
        <dbReference type="ARBA" id="ARBA00022989"/>
    </source>
</evidence>
<evidence type="ECO:0000256" key="6">
    <source>
        <dbReference type="ARBA" id="ARBA00022824"/>
    </source>
</evidence>
<dbReference type="GO" id="GO:0042765">
    <property type="term" value="C:GPI-anchor transamidase complex"/>
    <property type="evidence" value="ECO:0007669"/>
    <property type="project" value="InterPro"/>
</dbReference>
<comment type="subcellular location">
    <subcellularLocation>
        <location evidence="1">Endoplasmic reticulum membrane</location>
        <topology evidence="1">Multi-pass membrane protein</topology>
    </subcellularLocation>
</comment>
<keyword evidence="7 10" id="KW-1133">Transmembrane helix</keyword>
<evidence type="ECO:0000256" key="10">
    <source>
        <dbReference type="SAM" id="Phobius"/>
    </source>
</evidence>
<proteinExistence type="inferred from homology"/>
<evidence type="ECO:0000313" key="12">
    <source>
        <dbReference type="Proteomes" id="UP000292447"/>
    </source>
</evidence>
<gene>
    <name evidence="11" type="primary">MPUL0B05260</name>
    <name evidence="11" type="ORF">METSCH_B05260</name>
</gene>
<comment type="similarity">
    <text evidence="3">Belongs to the PIGS family.</text>
</comment>
<dbReference type="EMBL" id="CP034457">
    <property type="protein sequence ID" value="QBM87324.1"/>
    <property type="molecule type" value="Genomic_DNA"/>
</dbReference>
<evidence type="ECO:0000256" key="8">
    <source>
        <dbReference type="ARBA" id="ARBA00023136"/>
    </source>
</evidence>
<sequence length="511" mass="57414">MQVTKESQRLENTRATILFYLSAFVAFLGVPLFFYTTLIHRAHLPTEEVQQRVTDFGKKTVFHIPIYVDFGLASPELIAQTQRAIDASLAQETLAQAWSLDLRAGNAENIDKLKDYVVTLKSVAAELDLLLMYRLSPTSKEICVYISNGHSIESMANYLSMVLLQTVFKDELAAVKKILNDEHTTDVVFPYAPAYNVVFNLFVEDGRPVTWPIEQAVEFIQPVFSALKNYANLKISSQIHYYSKLQSEPSLNGDGTARVIPQTDLATFINYGEWNLNTHDIAPSINFLVFFPSGNYENVPLIVENSRTNSFLIPQWGGVHIFNAKETPKDDNGSKLVYRISESELEPVFDIFASQLFELLGVPKAPLSPFLRVDAFHRVATLKNMKRALSNLQALLKISSSLHGISIPESTRANVIGSLENYDKAIELLQNNDFEASVAFAAKSVTKSDEAFFEKEMVQQAYFPSEHKLAVFLPLLGPICSIVFFGLIKYLRSRKASRKESETSEPGKKEI</sequence>
<keyword evidence="6" id="KW-0256">Endoplasmic reticulum</keyword>
<evidence type="ECO:0000256" key="3">
    <source>
        <dbReference type="ARBA" id="ARBA00005316"/>
    </source>
</evidence>
<reference evidence="12" key="1">
    <citation type="submission" date="2019-03" db="EMBL/GenBank/DDBJ databases">
        <title>Snf2 controls pulcherriminic acid biosynthesis and connects pigmentation and antifungal activity of the yeast Metschnikowia pulcherrima.</title>
        <authorList>
            <person name="Gore-Lloyd D."/>
            <person name="Sumann I."/>
            <person name="Brachmann A.O."/>
            <person name="Schneeberger K."/>
            <person name="Ortiz-Merino R.A."/>
            <person name="Moreno-Beltran M."/>
            <person name="Schlaefli M."/>
            <person name="Kirner P."/>
            <person name="Santos Kron A."/>
            <person name="Wolfe K.H."/>
            <person name="Piel J."/>
            <person name="Ahrens C.H."/>
            <person name="Henk D."/>
            <person name="Freimoser F.M."/>
        </authorList>
    </citation>
    <scope>NUCLEOTIDE SEQUENCE [LARGE SCALE GENOMIC DNA]</scope>
    <source>
        <strain evidence="12">APC 1.2</strain>
    </source>
</reference>
<keyword evidence="4" id="KW-0337">GPI-anchor biosynthesis</keyword>
<evidence type="ECO:0000313" key="11">
    <source>
        <dbReference type="EMBL" id="QBM87324.1"/>
    </source>
</evidence>
<evidence type="ECO:0000256" key="4">
    <source>
        <dbReference type="ARBA" id="ARBA00022502"/>
    </source>
</evidence>
<evidence type="ECO:0000256" key="9">
    <source>
        <dbReference type="ARBA" id="ARBA00023180"/>
    </source>
</evidence>
<accession>A0A4P6XNQ7</accession>
<dbReference type="PANTHER" id="PTHR21072">
    <property type="entry name" value="GPI TRANSAMIDASE COMPONENT PIG-S"/>
    <property type="match status" value="1"/>
</dbReference>
<dbReference type="InterPro" id="IPR019540">
    <property type="entry name" value="PtdIno-glycan_biosynth_class_S"/>
</dbReference>
<evidence type="ECO:0000256" key="5">
    <source>
        <dbReference type="ARBA" id="ARBA00022692"/>
    </source>
</evidence>
<dbReference type="UniPathway" id="UPA00196"/>
<dbReference type="Proteomes" id="UP000292447">
    <property type="component" value="Chromosome II"/>
</dbReference>
<dbReference type="Pfam" id="PF10510">
    <property type="entry name" value="PIG-S"/>
    <property type="match status" value="1"/>
</dbReference>
<dbReference type="GO" id="GO:0006506">
    <property type="term" value="P:GPI anchor biosynthetic process"/>
    <property type="evidence" value="ECO:0007669"/>
    <property type="project" value="UniProtKB-UniPathway"/>
</dbReference>
<evidence type="ECO:0000256" key="2">
    <source>
        <dbReference type="ARBA" id="ARBA00004687"/>
    </source>
</evidence>
<keyword evidence="9" id="KW-0325">Glycoprotein</keyword>
<feature type="transmembrane region" description="Helical" evidence="10">
    <location>
        <begin position="469"/>
        <end position="491"/>
    </location>
</feature>
<dbReference type="GO" id="GO:0016255">
    <property type="term" value="P:attachment of GPI anchor to protein"/>
    <property type="evidence" value="ECO:0007669"/>
    <property type="project" value="InterPro"/>
</dbReference>
<name>A0A4P6XNQ7_9ASCO</name>
<keyword evidence="8 10" id="KW-0472">Membrane</keyword>